<proteinExistence type="predicted"/>
<dbReference type="RefSeq" id="XP_018019822.1">
    <property type="nucleotide sequence ID" value="XM_018164333.2"/>
</dbReference>
<dbReference type="Pfam" id="PF00379">
    <property type="entry name" value="Chitin_bind_4"/>
    <property type="match status" value="1"/>
</dbReference>
<dbReference type="PANTHER" id="PTHR10380:SF196">
    <property type="entry name" value="CUTICULAR PROTEIN 72EA"/>
    <property type="match status" value="1"/>
</dbReference>
<gene>
    <name evidence="3" type="primary">LOC108676275</name>
</gene>
<dbReference type="InterPro" id="IPR050468">
    <property type="entry name" value="Cuticle_Struct_Prot"/>
</dbReference>
<dbReference type="Proteomes" id="UP000694843">
    <property type="component" value="Unplaced"/>
</dbReference>
<dbReference type="GeneID" id="108676275"/>
<evidence type="ECO:0000313" key="3">
    <source>
        <dbReference type="RefSeq" id="XP_018019822.1"/>
    </source>
</evidence>
<keyword evidence="2" id="KW-1185">Reference proteome</keyword>
<protein>
    <submittedName>
        <fullName evidence="3">Cuticle protein 6</fullName>
    </submittedName>
</protein>
<evidence type="ECO:0000256" key="1">
    <source>
        <dbReference type="PROSITE-ProRule" id="PRU00497"/>
    </source>
</evidence>
<dbReference type="OMA" id="AKFEYLF"/>
<name>A0A8B7P1D3_HYAAZ</name>
<dbReference type="GO" id="GO:0062129">
    <property type="term" value="C:chitin-based extracellular matrix"/>
    <property type="evidence" value="ECO:0007669"/>
    <property type="project" value="TreeGrafter"/>
</dbReference>
<sequence length="173" mass="18574">MHGMLASQSLWSSRAVHIMKLLFVLSACVVVACVGGVYVPTPVYSTFRSQDELGGYHFGYSGGPTSRAEHRDHNGVVRGAYNWVGGDGTVHKYEYISDANGFRLVSGTGLPVAPVHVYELPVAPVVPTVRAAPVFNLVAPQPVEETEEVKQARAKFEYLFKKAADAAAAAPDV</sequence>
<dbReference type="KEGG" id="hazt:108676275"/>
<dbReference type="PROSITE" id="PS51155">
    <property type="entry name" value="CHIT_BIND_RR_2"/>
    <property type="match status" value="1"/>
</dbReference>
<evidence type="ECO:0000313" key="2">
    <source>
        <dbReference type="Proteomes" id="UP000694843"/>
    </source>
</evidence>
<reference evidence="3" key="1">
    <citation type="submission" date="2025-08" db="UniProtKB">
        <authorList>
            <consortium name="RefSeq"/>
        </authorList>
    </citation>
    <scope>IDENTIFICATION</scope>
    <source>
        <tissue evidence="3">Whole organism</tissue>
    </source>
</reference>
<dbReference type="AlphaFoldDB" id="A0A8B7P1D3"/>
<dbReference type="GO" id="GO:0008010">
    <property type="term" value="F:structural constituent of chitin-based larval cuticle"/>
    <property type="evidence" value="ECO:0007669"/>
    <property type="project" value="TreeGrafter"/>
</dbReference>
<accession>A0A8B7P1D3</accession>
<organism evidence="2 3">
    <name type="scientific">Hyalella azteca</name>
    <name type="common">Amphipod</name>
    <dbReference type="NCBI Taxonomy" id="294128"/>
    <lineage>
        <taxon>Eukaryota</taxon>
        <taxon>Metazoa</taxon>
        <taxon>Ecdysozoa</taxon>
        <taxon>Arthropoda</taxon>
        <taxon>Crustacea</taxon>
        <taxon>Multicrustacea</taxon>
        <taxon>Malacostraca</taxon>
        <taxon>Eumalacostraca</taxon>
        <taxon>Peracarida</taxon>
        <taxon>Amphipoda</taxon>
        <taxon>Senticaudata</taxon>
        <taxon>Talitrida</taxon>
        <taxon>Talitroidea</taxon>
        <taxon>Hyalellidae</taxon>
        <taxon>Hyalella</taxon>
    </lineage>
</organism>
<dbReference type="InterPro" id="IPR000618">
    <property type="entry name" value="Insect_cuticle"/>
</dbReference>
<dbReference type="OrthoDB" id="6355773at2759"/>
<dbReference type="PANTHER" id="PTHR10380">
    <property type="entry name" value="CUTICLE PROTEIN"/>
    <property type="match status" value="1"/>
</dbReference>
<keyword evidence="1" id="KW-0193">Cuticle</keyword>